<protein>
    <submittedName>
        <fullName evidence="2">Uncharacterized protein</fullName>
    </submittedName>
</protein>
<reference evidence="2 3" key="1">
    <citation type="submission" date="2009-02" db="EMBL/GenBank/DDBJ databases">
        <title>Annotation of Streptomyces hygroscopicus strain ATCC 53653.</title>
        <authorList>
            <consortium name="The Broad Institute Genome Sequencing Platform"/>
            <consortium name="Broad Institute Microbial Sequencing Center"/>
            <person name="Fischbach M."/>
            <person name="Godfrey P."/>
            <person name="Ward D."/>
            <person name="Young S."/>
            <person name="Zeng Q."/>
            <person name="Koehrsen M."/>
            <person name="Alvarado L."/>
            <person name="Berlin A.M."/>
            <person name="Bochicchio J."/>
            <person name="Borenstein D."/>
            <person name="Chapman S.B."/>
            <person name="Chen Z."/>
            <person name="Engels R."/>
            <person name="Freedman E."/>
            <person name="Gellesch M."/>
            <person name="Goldberg J."/>
            <person name="Griggs A."/>
            <person name="Gujja S."/>
            <person name="Heilman E.R."/>
            <person name="Heiman D.I."/>
            <person name="Hepburn T.A."/>
            <person name="Howarth C."/>
            <person name="Jen D."/>
            <person name="Larson L."/>
            <person name="Lewis B."/>
            <person name="Mehta T."/>
            <person name="Park D."/>
            <person name="Pearson M."/>
            <person name="Richards J."/>
            <person name="Roberts A."/>
            <person name="Saif S."/>
            <person name="Shea T.D."/>
            <person name="Shenoy N."/>
            <person name="Sisk P."/>
            <person name="Stolte C."/>
            <person name="Sykes S.N."/>
            <person name="Thomson T."/>
            <person name="Walk T."/>
            <person name="White J."/>
            <person name="Yandava C."/>
            <person name="Straight P."/>
            <person name="Clardy J."/>
            <person name="Hung D."/>
            <person name="Kolter R."/>
            <person name="Mekalanos J."/>
            <person name="Walker S."/>
            <person name="Walsh C.T."/>
            <person name="Wieland-Brown L.C."/>
            <person name="Haas B."/>
            <person name="Nusbaum C."/>
            <person name="Birren B."/>
        </authorList>
    </citation>
    <scope>NUCLEOTIDE SEQUENCE [LARGE SCALE GENOMIC DNA]</scope>
    <source>
        <strain evidence="2 3">ATCC 53653</strain>
    </source>
</reference>
<dbReference type="AlphaFoldDB" id="D9WQY6"/>
<feature type="region of interest" description="Disordered" evidence="1">
    <location>
        <begin position="1"/>
        <end position="22"/>
    </location>
</feature>
<evidence type="ECO:0000313" key="2">
    <source>
        <dbReference type="EMBL" id="EFL21963.1"/>
    </source>
</evidence>
<dbReference type="STRING" id="457427.SSOG_01675"/>
<dbReference type="Proteomes" id="UP000003963">
    <property type="component" value="Unassembled WGS sequence"/>
</dbReference>
<dbReference type="HOGENOM" id="CLU_823656_0_0_11"/>
<keyword evidence="3" id="KW-1185">Reference proteome</keyword>
<evidence type="ECO:0000313" key="3">
    <source>
        <dbReference type="Proteomes" id="UP000003963"/>
    </source>
</evidence>
<gene>
    <name evidence="2" type="ORF">SSOG_01675</name>
</gene>
<proteinExistence type="predicted"/>
<name>D9WQY6_9ACTN</name>
<organism evidence="2 3">
    <name type="scientific">Streptomyces himastatinicus ATCC 53653</name>
    <dbReference type="NCBI Taxonomy" id="457427"/>
    <lineage>
        <taxon>Bacteria</taxon>
        <taxon>Bacillati</taxon>
        <taxon>Actinomycetota</taxon>
        <taxon>Actinomycetes</taxon>
        <taxon>Kitasatosporales</taxon>
        <taxon>Streptomycetaceae</taxon>
        <taxon>Streptomyces</taxon>
        <taxon>Streptomyces violaceusniger group</taxon>
    </lineage>
</organism>
<evidence type="ECO:0000256" key="1">
    <source>
        <dbReference type="SAM" id="MobiDB-lite"/>
    </source>
</evidence>
<sequence>MHYGVGRPAVRRGGGGAGSGWEEHTSMRLRTVWQASRTWTVELRCQTGGLVLVCQHCPQDGRRVTAESARSAALAHLARHARSDLRAPHLRICQCHERGCRWHRRHRGCAGPIRLLLACERGGRVWRLADACGACAAATTQAAVVPDTVLAAPLHPPSARPRGPRPCRGPGERVRVSEILSYLAAALPADVSAGARLLALQCALRMNAYMHVELRAGLLCSLRIDAEGACHELERAQWLSVVNGPKTAGVAAELRDATLLAQSPARPDRRRAADWALRIGCPARIGGLEPQQRLSAVYLAARSDPSSGEGLSEWDRIIRDCGLRDQGFHGVLSRLTANGVLEGWRICPDSGDVHWTLAPGR</sequence>
<dbReference type="EMBL" id="GG657754">
    <property type="protein sequence ID" value="EFL21963.1"/>
    <property type="molecule type" value="Genomic_DNA"/>
</dbReference>
<accession>D9WQY6</accession>